<evidence type="ECO:0000259" key="12">
    <source>
        <dbReference type="Pfam" id="PF03717"/>
    </source>
</evidence>
<dbReference type="PANTHER" id="PTHR30627">
    <property type="entry name" value="PEPTIDOGLYCAN D,D-TRANSPEPTIDASE"/>
    <property type="match status" value="1"/>
</dbReference>
<evidence type="ECO:0000256" key="8">
    <source>
        <dbReference type="ARBA" id="ARBA00022989"/>
    </source>
</evidence>
<dbReference type="AlphaFoldDB" id="A0A6G4A479"/>
<dbReference type="InterPro" id="IPR001460">
    <property type="entry name" value="PCN-bd_Tpept"/>
</dbReference>
<evidence type="ECO:0000256" key="4">
    <source>
        <dbReference type="ARBA" id="ARBA00022475"/>
    </source>
</evidence>
<reference evidence="13" key="1">
    <citation type="submission" date="2020-02" db="EMBL/GenBank/DDBJ databases">
        <authorList>
            <person name="Shen X.-R."/>
            <person name="Zhang Y.-X."/>
        </authorList>
    </citation>
    <scope>NUCLEOTIDE SEQUENCE</scope>
    <source>
        <strain evidence="13">SYP-B3998</strain>
    </source>
</reference>
<evidence type="ECO:0000256" key="5">
    <source>
        <dbReference type="ARBA" id="ARBA00022692"/>
    </source>
</evidence>
<keyword evidence="4" id="KW-1003">Cell membrane</keyword>
<keyword evidence="7" id="KW-0573">Peptidoglycan synthesis</keyword>
<dbReference type="InterPro" id="IPR005311">
    <property type="entry name" value="PBP_dimer"/>
</dbReference>
<dbReference type="GO" id="GO:0009252">
    <property type="term" value="P:peptidoglycan biosynthetic process"/>
    <property type="evidence" value="ECO:0007669"/>
    <property type="project" value="UniProtKB-KW"/>
</dbReference>
<dbReference type="Gene3D" id="3.40.710.10">
    <property type="entry name" value="DD-peptidase/beta-lactamase superfamily"/>
    <property type="match status" value="1"/>
</dbReference>
<dbReference type="GO" id="GO:0005886">
    <property type="term" value="C:plasma membrane"/>
    <property type="evidence" value="ECO:0007669"/>
    <property type="project" value="UniProtKB-SubCell"/>
</dbReference>
<dbReference type="GO" id="GO:0008658">
    <property type="term" value="F:penicillin binding"/>
    <property type="evidence" value="ECO:0007669"/>
    <property type="project" value="InterPro"/>
</dbReference>
<keyword evidence="10" id="KW-0961">Cell wall biogenesis/degradation</keyword>
<evidence type="ECO:0000259" key="11">
    <source>
        <dbReference type="Pfam" id="PF00905"/>
    </source>
</evidence>
<keyword evidence="9" id="KW-0472">Membrane</keyword>
<comment type="subcellular location">
    <subcellularLocation>
        <location evidence="2">Cell membrane</location>
    </subcellularLocation>
    <subcellularLocation>
        <location evidence="1">Membrane</location>
        <topology evidence="1">Single-pass membrane protein</topology>
    </subcellularLocation>
</comment>
<dbReference type="InterPro" id="IPR050515">
    <property type="entry name" value="Beta-lactam/transpept"/>
</dbReference>
<dbReference type="InterPro" id="IPR036138">
    <property type="entry name" value="PBP_dimer_sf"/>
</dbReference>
<evidence type="ECO:0000256" key="10">
    <source>
        <dbReference type="ARBA" id="ARBA00023316"/>
    </source>
</evidence>
<dbReference type="Gene3D" id="3.90.1310.10">
    <property type="entry name" value="Penicillin-binding protein 2a (Domain 2)"/>
    <property type="match status" value="1"/>
</dbReference>
<dbReference type="RefSeq" id="WP_163951283.1">
    <property type="nucleotide sequence ID" value="NZ_JAAIKC010000009.1"/>
</dbReference>
<evidence type="ECO:0000256" key="2">
    <source>
        <dbReference type="ARBA" id="ARBA00004236"/>
    </source>
</evidence>
<protein>
    <submittedName>
        <fullName evidence="13">Penicillin-binding protein 2</fullName>
    </submittedName>
</protein>
<dbReference type="GO" id="GO:0071972">
    <property type="term" value="F:peptidoglycan L,D-transpeptidase activity"/>
    <property type="evidence" value="ECO:0007669"/>
    <property type="project" value="TreeGrafter"/>
</dbReference>
<name>A0A6G4A479_9BACL</name>
<evidence type="ECO:0000256" key="9">
    <source>
        <dbReference type="ARBA" id="ARBA00023136"/>
    </source>
</evidence>
<dbReference type="SUPFAM" id="SSF56519">
    <property type="entry name" value="Penicillin binding protein dimerisation domain"/>
    <property type="match status" value="1"/>
</dbReference>
<dbReference type="SUPFAM" id="SSF56601">
    <property type="entry name" value="beta-lactamase/transpeptidase-like"/>
    <property type="match status" value="1"/>
</dbReference>
<comment type="similarity">
    <text evidence="3">Belongs to the transpeptidase family.</text>
</comment>
<dbReference type="PANTHER" id="PTHR30627:SF2">
    <property type="entry name" value="PEPTIDOGLYCAN D,D-TRANSPEPTIDASE MRDA"/>
    <property type="match status" value="1"/>
</dbReference>
<feature type="domain" description="Penicillin-binding protein transpeptidase" evidence="11">
    <location>
        <begin position="327"/>
        <end position="669"/>
    </location>
</feature>
<sequence>MKSSMMDDPKKNEITKKRHFSFRINIFFFLTFVLFSILIVRLAILQFVQAKDLKAAENTNTNQTTKIAPIRGNIYDSARSPIAYTIPVQSLFFRIEPSQSKKEDEVIGLAYKLKELFDKYGKPDSKKPTPAEIVLAMDLGYDIDKKKVKDPSYYWVPRRIKSDLSKEEIAILLEHRDDFKWLEVTEESIRTYEMDDASTIPSTIAPQLIGYLKPYSTERAKDMYKDNPNSKGYLDSENVGFDGIERMYQDELRGTNGSKEYPVNAAMKIIGRAKVTAPIKGNNLYLTINKDIQKTAEKAIKDQLDFLHSSYARNDSFIKYGSNAQAGYAVAMEVETGRVVTMANFPDYNSNDWTGGISQATLDEIGSYISNGSITTAYPKYTDKERPKHPSSIVFMGSTIKPLSVLIGLTEKLFSSRDPYNDNGSFSFGKTGSASTITNSGKAAYGTLYADSAIEHSSNTYMSAMVGLPFYSKYGGENPAVTDKWAEYLAKFGIGVKTGSGLPGEYVGGNDFIKNAKKDSYQSAMVYASWGQNEKTTTLQLAQFTATLASRGKRMKPLFVDEIQSYEGALVKKVEPEVLDDNSALFAKADWNTIIHGMKSGAEGIEELPYNVARKTGTSTQAVSGGTIDNAVFVAFAPVENPKLAIAVVVPEGGFGRYGASPIAAKIFQAYDAANDGVLTKAGGGKKPW</sequence>
<evidence type="ECO:0000256" key="1">
    <source>
        <dbReference type="ARBA" id="ARBA00004167"/>
    </source>
</evidence>
<evidence type="ECO:0000256" key="6">
    <source>
        <dbReference type="ARBA" id="ARBA00022960"/>
    </source>
</evidence>
<keyword evidence="5" id="KW-0812">Transmembrane</keyword>
<accession>A0A6G4A479</accession>
<keyword evidence="6" id="KW-0133">Cell shape</keyword>
<feature type="domain" description="Penicillin-binding protein dimerisation" evidence="12">
    <location>
        <begin position="67"/>
        <end position="271"/>
    </location>
</feature>
<dbReference type="Pfam" id="PF00905">
    <property type="entry name" value="Transpeptidase"/>
    <property type="match status" value="1"/>
</dbReference>
<dbReference type="InterPro" id="IPR012338">
    <property type="entry name" value="Beta-lactam/transpept-like"/>
</dbReference>
<comment type="caution">
    <text evidence="13">The sequence shown here is derived from an EMBL/GenBank/DDBJ whole genome shotgun (WGS) entry which is preliminary data.</text>
</comment>
<dbReference type="Pfam" id="PF03717">
    <property type="entry name" value="PBP_dimer"/>
    <property type="match status" value="1"/>
</dbReference>
<dbReference type="EMBL" id="JAAIKC010000009">
    <property type="protein sequence ID" value="NEW08457.1"/>
    <property type="molecule type" value="Genomic_DNA"/>
</dbReference>
<evidence type="ECO:0000256" key="7">
    <source>
        <dbReference type="ARBA" id="ARBA00022984"/>
    </source>
</evidence>
<dbReference type="GO" id="GO:0008360">
    <property type="term" value="P:regulation of cell shape"/>
    <property type="evidence" value="ECO:0007669"/>
    <property type="project" value="UniProtKB-KW"/>
</dbReference>
<keyword evidence="8" id="KW-1133">Transmembrane helix</keyword>
<evidence type="ECO:0000313" key="13">
    <source>
        <dbReference type="EMBL" id="NEW08457.1"/>
    </source>
</evidence>
<evidence type="ECO:0000256" key="3">
    <source>
        <dbReference type="ARBA" id="ARBA00007171"/>
    </source>
</evidence>
<organism evidence="13">
    <name type="scientific">Paenibacillus sp. SYP-B3998</name>
    <dbReference type="NCBI Taxonomy" id="2678564"/>
    <lineage>
        <taxon>Bacteria</taxon>
        <taxon>Bacillati</taxon>
        <taxon>Bacillota</taxon>
        <taxon>Bacilli</taxon>
        <taxon>Bacillales</taxon>
        <taxon>Paenibacillaceae</taxon>
        <taxon>Paenibacillus</taxon>
    </lineage>
</organism>
<proteinExistence type="inferred from homology"/>
<gene>
    <name evidence="13" type="ORF">GK047_20890</name>
</gene>
<dbReference type="GO" id="GO:0071555">
    <property type="term" value="P:cell wall organization"/>
    <property type="evidence" value="ECO:0007669"/>
    <property type="project" value="UniProtKB-KW"/>
</dbReference>